<dbReference type="AlphaFoldDB" id="A0A5D2IC46"/>
<feature type="region of interest" description="Disordered" evidence="1">
    <location>
        <begin position="1"/>
        <end position="53"/>
    </location>
</feature>
<evidence type="ECO:0000313" key="2">
    <source>
        <dbReference type="EMBL" id="TYH39479.1"/>
    </source>
</evidence>
<evidence type="ECO:0000256" key="1">
    <source>
        <dbReference type="SAM" id="MobiDB-lite"/>
    </source>
</evidence>
<reference evidence="2 3" key="1">
    <citation type="submission" date="2019-07" db="EMBL/GenBank/DDBJ databases">
        <title>WGS assembly of Gossypium tomentosum.</title>
        <authorList>
            <person name="Chen Z.J."/>
            <person name="Sreedasyam A."/>
            <person name="Ando A."/>
            <person name="Song Q."/>
            <person name="De L."/>
            <person name="Hulse-Kemp A."/>
            <person name="Ding M."/>
            <person name="Ye W."/>
            <person name="Kirkbride R."/>
            <person name="Jenkins J."/>
            <person name="Plott C."/>
            <person name="Lovell J."/>
            <person name="Lin Y.-M."/>
            <person name="Vaughn R."/>
            <person name="Liu B."/>
            <person name="Li W."/>
            <person name="Simpson S."/>
            <person name="Scheffler B."/>
            <person name="Saski C."/>
            <person name="Grover C."/>
            <person name="Hu G."/>
            <person name="Conover J."/>
            <person name="Carlson J."/>
            <person name="Shu S."/>
            <person name="Boston L."/>
            <person name="Williams M."/>
            <person name="Peterson D."/>
            <person name="Mcgee K."/>
            <person name="Jones D."/>
            <person name="Wendel J."/>
            <person name="Stelly D."/>
            <person name="Grimwood J."/>
            <person name="Schmutz J."/>
        </authorList>
    </citation>
    <scope>NUCLEOTIDE SEQUENCE [LARGE SCALE GENOMIC DNA]</scope>
    <source>
        <strain evidence="2">7179.01</strain>
    </source>
</reference>
<protein>
    <submittedName>
        <fullName evidence="2">Uncharacterized protein</fullName>
    </submittedName>
</protein>
<keyword evidence="3" id="KW-1185">Reference proteome</keyword>
<feature type="compositionally biased region" description="Basic and acidic residues" evidence="1">
    <location>
        <begin position="1"/>
        <end position="19"/>
    </location>
</feature>
<dbReference type="EMBL" id="CM017634">
    <property type="protein sequence ID" value="TYH39479.1"/>
    <property type="molecule type" value="Genomic_DNA"/>
</dbReference>
<sequence length="53" mass="5807">MKKLDYETEKNQKGADGGERLTLTILVQERQPSSNVHADTAHGGSGAKEKREP</sequence>
<name>A0A5D2IC46_GOSTO</name>
<gene>
    <name evidence="2" type="ORF">ES332_D12G181700v1</name>
</gene>
<dbReference type="Proteomes" id="UP000322667">
    <property type="component" value="Chromosome D12"/>
</dbReference>
<organism evidence="2 3">
    <name type="scientific">Gossypium tomentosum</name>
    <name type="common">Hawaiian cotton</name>
    <name type="synonym">Gossypium sandvicense</name>
    <dbReference type="NCBI Taxonomy" id="34277"/>
    <lineage>
        <taxon>Eukaryota</taxon>
        <taxon>Viridiplantae</taxon>
        <taxon>Streptophyta</taxon>
        <taxon>Embryophyta</taxon>
        <taxon>Tracheophyta</taxon>
        <taxon>Spermatophyta</taxon>
        <taxon>Magnoliopsida</taxon>
        <taxon>eudicotyledons</taxon>
        <taxon>Gunneridae</taxon>
        <taxon>Pentapetalae</taxon>
        <taxon>rosids</taxon>
        <taxon>malvids</taxon>
        <taxon>Malvales</taxon>
        <taxon>Malvaceae</taxon>
        <taxon>Malvoideae</taxon>
        <taxon>Gossypium</taxon>
    </lineage>
</organism>
<evidence type="ECO:0000313" key="3">
    <source>
        <dbReference type="Proteomes" id="UP000322667"/>
    </source>
</evidence>
<proteinExistence type="predicted"/>
<accession>A0A5D2IC46</accession>